<keyword evidence="3" id="KW-1185">Reference proteome</keyword>
<gene>
    <name evidence="2" type="ORF">M2280_004490</name>
</gene>
<keyword evidence="1" id="KW-1133">Transmembrane helix</keyword>
<dbReference type="Proteomes" id="UP001160334">
    <property type="component" value="Unassembled WGS sequence"/>
</dbReference>
<organism evidence="2 3">
    <name type="scientific">Prescottella agglutinans</name>
    <dbReference type="NCBI Taxonomy" id="1644129"/>
    <lineage>
        <taxon>Bacteria</taxon>
        <taxon>Bacillati</taxon>
        <taxon>Actinomycetota</taxon>
        <taxon>Actinomycetes</taxon>
        <taxon>Mycobacteriales</taxon>
        <taxon>Nocardiaceae</taxon>
        <taxon>Prescottella</taxon>
    </lineage>
</organism>
<evidence type="ECO:0000313" key="3">
    <source>
        <dbReference type="Proteomes" id="UP001160334"/>
    </source>
</evidence>
<protein>
    <submittedName>
        <fullName evidence="2">Uncharacterized protein</fullName>
    </submittedName>
</protein>
<name>A0ABT6MG06_9NOCA</name>
<evidence type="ECO:0000313" key="2">
    <source>
        <dbReference type="EMBL" id="MDH6283247.1"/>
    </source>
</evidence>
<comment type="caution">
    <text evidence="2">The sequence shown here is derived from an EMBL/GenBank/DDBJ whole genome shotgun (WGS) entry which is preliminary data.</text>
</comment>
<reference evidence="2 3" key="1">
    <citation type="submission" date="2023-04" db="EMBL/GenBank/DDBJ databases">
        <title>Forest soil microbial communities from Buena Vista Peninsula, Colon Province, Panama.</title>
        <authorList>
            <person name="Bouskill N."/>
        </authorList>
    </citation>
    <scope>NUCLEOTIDE SEQUENCE [LARGE SCALE GENOMIC DNA]</scope>
    <source>
        <strain evidence="2 3">CFH S0262</strain>
    </source>
</reference>
<keyword evidence="1" id="KW-0472">Membrane</keyword>
<feature type="transmembrane region" description="Helical" evidence="1">
    <location>
        <begin position="25"/>
        <end position="45"/>
    </location>
</feature>
<dbReference type="EMBL" id="JARXVC010000013">
    <property type="protein sequence ID" value="MDH6283247.1"/>
    <property type="molecule type" value="Genomic_DNA"/>
</dbReference>
<sequence>MKNALILVGAFVALAVLFAYWKVIVGVILVGLVLWGLIAGVCKFADKRRDRLNGEQSERSKLATRARIQNEQYLAGEDRGLYGNFRPESLD</sequence>
<accession>A0ABT6MG06</accession>
<evidence type="ECO:0000256" key="1">
    <source>
        <dbReference type="SAM" id="Phobius"/>
    </source>
</evidence>
<dbReference type="RefSeq" id="WP_280762523.1">
    <property type="nucleotide sequence ID" value="NZ_JARXVC010000013.1"/>
</dbReference>
<proteinExistence type="predicted"/>
<keyword evidence="1" id="KW-0812">Transmembrane</keyword>